<name>A0AAW0ZZH7_9HYME</name>
<protein>
    <submittedName>
        <fullName evidence="1">Uncharacterized protein</fullName>
    </submittedName>
</protein>
<organism evidence="1 2">
    <name type="scientific">Tetragonisca angustula</name>
    <dbReference type="NCBI Taxonomy" id="166442"/>
    <lineage>
        <taxon>Eukaryota</taxon>
        <taxon>Metazoa</taxon>
        <taxon>Ecdysozoa</taxon>
        <taxon>Arthropoda</taxon>
        <taxon>Hexapoda</taxon>
        <taxon>Insecta</taxon>
        <taxon>Pterygota</taxon>
        <taxon>Neoptera</taxon>
        <taxon>Endopterygota</taxon>
        <taxon>Hymenoptera</taxon>
        <taxon>Apocrita</taxon>
        <taxon>Aculeata</taxon>
        <taxon>Apoidea</taxon>
        <taxon>Anthophila</taxon>
        <taxon>Apidae</taxon>
        <taxon>Tetragonisca</taxon>
    </lineage>
</organism>
<comment type="caution">
    <text evidence="1">The sequence shown here is derived from an EMBL/GenBank/DDBJ whole genome shotgun (WGS) entry which is preliminary data.</text>
</comment>
<accession>A0AAW0ZZH7</accession>
<dbReference type="AlphaFoldDB" id="A0AAW0ZZH7"/>
<dbReference type="EMBL" id="JAWNGG020000101">
    <property type="protein sequence ID" value="KAK9302023.1"/>
    <property type="molecule type" value="Genomic_DNA"/>
</dbReference>
<keyword evidence="2" id="KW-1185">Reference proteome</keyword>
<gene>
    <name evidence="1" type="ORF">QLX08_005860</name>
</gene>
<evidence type="ECO:0000313" key="1">
    <source>
        <dbReference type="EMBL" id="KAK9302023.1"/>
    </source>
</evidence>
<reference evidence="1 2" key="1">
    <citation type="submission" date="2024-05" db="EMBL/GenBank/DDBJ databases">
        <title>The nuclear and mitochondrial genome assemblies of Tetragonisca angustula (Apidae: Meliponini), a tiny yet remarkable pollinator in the Neotropics.</title>
        <authorList>
            <person name="Ferrari R."/>
            <person name="Ricardo P.C."/>
            <person name="Dias F.C."/>
            <person name="Araujo N.S."/>
            <person name="Soares D.O."/>
            <person name="Zhou Q.-S."/>
            <person name="Zhu C.-D."/>
            <person name="Coutinho L."/>
            <person name="Airas M.C."/>
            <person name="Batista T.M."/>
        </authorList>
    </citation>
    <scope>NUCLEOTIDE SEQUENCE [LARGE SCALE GENOMIC DNA]</scope>
    <source>
        <strain evidence="1">ASF017062</strain>
        <tissue evidence="1">Abdomen</tissue>
    </source>
</reference>
<evidence type="ECO:0000313" key="2">
    <source>
        <dbReference type="Proteomes" id="UP001432146"/>
    </source>
</evidence>
<dbReference type="Proteomes" id="UP001432146">
    <property type="component" value="Unassembled WGS sequence"/>
</dbReference>
<proteinExistence type="predicted"/>
<sequence length="81" mass="9600">MYGQRQKIWVDGYKAEVLINTGSELVKHRKLLSKYKDRSSTRTVSLNDRYEVEDLREGFIRLQTVVAVDMIKFWISIQGEY</sequence>